<feature type="transmembrane region" description="Helical" evidence="5">
    <location>
        <begin position="71"/>
        <end position="95"/>
    </location>
</feature>
<evidence type="ECO:0000313" key="7">
    <source>
        <dbReference type="Proteomes" id="UP000241736"/>
    </source>
</evidence>
<dbReference type="AlphaFoldDB" id="A0A2P6MA58"/>
<name>A0A2P6MA58_9GAMM</name>
<dbReference type="OrthoDB" id="9808930at2"/>
<keyword evidence="7" id="KW-1185">Reference proteome</keyword>
<comment type="caution">
    <text evidence="6">The sequence shown here is derived from an EMBL/GenBank/DDBJ whole genome shotgun (WGS) entry which is preliminary data.</text>
</comment>
<dbReference type="Proteomes" id="UP000241736">
    <property type="component" value="Unassembled WGS sequence"/>
</dbReference>
<keyword evidence="2 5" id="KW-0812">Transmembrane</keyword>
<evidence type="ECO:0000256" key="5">
    <source>
        <dbReference type="SAM" id="Phobius"/>
    </source>
</evidence>
<reference evidence="6 7" key="1">
    <citation type="submission" date="2018-03" db="EMBL/GenBank/DDBJ databases">
        <title>Arenimonas caeni sp. nov., isolated from activated sludge.</title>
        <authorList>
            <person name="Liu H."/>
        </authorList>
    </citation>
    <scope>NUCLEOTIDE SEQUENCE [LARGE SCALE GENOMIC DNA]</scope>
    <source>
        <strain evidence="7">z29</strain>
    </source>
</reference>
<gene>
    <name evidence="6" type="ORF">C6N40_05840</name>
</gene>
<feature type="transmembrane region" description="Helical" evidence="5">
    <location>
        <begin position="6"/>
        <end position="22"/>
    </location>
</feature>
<organism evidence="6 7">
    <name type="scientific">Arenimonas caeni</name>
    <dbReference type="NCBI Taxonomy" id="2058085"/>
    <lineage>
        <taxon>Bacteria</taxon>
        <taxon>Pseudomonadati</taxon>
        <taxon>Pseudomonadota</taxon>
        <taxon>Gammaproteobacteria</taxon>
        <taxon>Lysobacterales</taxon>
        <taxon>Lysobacteraceae</taxon>
        <taxon>Arenimonas</taxon>
    </lineage>
</organism>
<evidence type="ECO:0000256" key="2">
    <source>
        <dbReference type="ARBA" id="ARBA00022692"/>
    </source>
</evidence>
<protein>
    <submittedName>
        <fullName evidence="6">DUF4870 domain-containing protein</fullName>
    </submittedName>
</protein>
<keyword evidence="4 5" id="KW-0472">Membrane</keyword>
<feature type="transmembrane region" description="Helical" evidence="5">
    <location>
        <begin position="43"/>
        <end position="65"/>
    </location>
</feature>
<evidence type="ECO:0000256" key="3">
    <source>
        <dbReference type="ARBA" id="ARBA00022989"/>
    </source>
</evidence>
<evidence type="ECO:0000256" key="1">
    <source>
        <dbReference type="ARBA" id="ARBA00004141"/>
    </source>
</evidence>
<dbReference type="InterPro" id="IPR019109">
    <property type="entry name" value="MamF_MmsF"/>
</dbReference>
<sequence length="111" mass="12230">MGLVAHLSALVTIGPLIMWLIHKDKPERAFVTEHSKEALNFVITLWIIMIGVFIISAILGFIPVLGWIAAILIWLAMMAVGIAAFVFIILAAIAANKGNEYRYPFALRLIA</sequence>
<accession>A0A2P6MA58</accession>
<evidence type="ECO:0000256" key="4">
    <source>
        <dbReference type="ARBA" id="ARBA00023136"/>
    </source>
</evidence>
<dbReference type="Pfam" id="PF09685">
    <property type="entry name" value="MamF_MmsF"/>
    <property type="match status" value="1"/>
</dbReference>
<proteinExistence type="predicted"/>
<keyword evidence="3 5" id="KW-1133">Transmembrane helix</keyword>
<comment type="subcellular location">
    <subcellularLocation>
        <location evidence="1">Membrane</location>
        <topology evidence="1">Multi-pass membrane protein</topology>
    </subcellularLocation>
</comment>
<evidence type="ECO:0000313" key="6">
    <source>
        <dbReference type="EMBL" id="PRH82842.1"/>
    </source>
</evidence>
<dbReference type="EMBL" id="PVLF01000005">
    <property type="protein sequence ID" value="PRH82842.1"/>
    <property type="molecule type" value="Genomic_DNA"/>
</dbReference>